<dbReference type="Gene3D" id="3.60.21.10">
    <property type="match status" value="1"/>
</dbReference>
<dbReference type="PANTHER" id="PTHR22953">
    <property type="entry name" value="ACID PHOSPHATASE RELATED"/>
    <property type="match status" value="1"/>
</dbReference>
<name>A0A8A4TPH3_SULCO</name>
<dbReference type="Pfam" id="PF00149">
    <property type="entry name" value="Metallophos"/>
    <property type="match status" value="1"/>
</dbReference>
<dbReference type="PROSITE" id="PS00018">
    <property type="entry name" value="EF_HAND_1"/>
    <property type="match status" value="1"/>
</dbReference>
<accession>A0A8A4TPH3</accession>
<feature type="signal peptide" evidence="2">
    <location>
        <begin position="1"/>
        <end position="19"/>
    </location>
</feature>
<feature type="domain" description="Calcineurin-like phosphoesterase" evidence="3">
    <location>
        <begin position="33"/>
        <end position="308"/>
    </location>
</feature>
<dbReference type="InterPro" id="IPR029052">
    <property type="entry name" value="Metallo-depent_PP-like"/>
</dbReference>
<dbReference type="SUPFAM" id="SSF56300">
    <property type="entry name" value="Metallo-dependent phosphatases"/>
    <property type="match status" value="1"/>
</dbReference>
<dbReference type="InterPro" id="IPR039331">
    <property type="entry name" value="PAPs-like"/>
</dbReference>
<dbReference type="InterPro" id="IPR004843">
    <property type="entry name" value="Calcineurin-like_PHP"/>
</dbReference>
<keyword evidence="5" id="KW-1185">Reference proteome</keyword>
<dbReference type="Proteomes" id="UP000663929">
    <property type="component" value="Chromosome"/>
</dbReference>
<proteinExistence type="predicted"/>
<dbReference type="GO" id="GO:0003993">
    <property type="term" value="F:acid phosphatase activity"/>
    <property type="evidence" value="ECO:0007669"/>
    <property type="project" value="InterPro"/>
</dbReference>
<dbReference type="PANTHER" id="PTHR22953:SF153">
    <property type="entry name" value="PURPLE ACID PHOSPHATASE"/>
    <property type="match status" value="1"/>
</dbReference>
<evidence type="ECO:0000259" key="3">
    <source>
        <dbReference type="Pfam" id="PF00149"/>
    </source>
</evidence>
<dbReference type="KEGG" id="scor:J3U87_05305"/>
<sequence length="724" mass="79467">MLQRFFVLWFIGCGWAVHAGDTASPERGSDSFSFVVFGDLNGGGCDRNDRVTRLVAEMAAEPDVAFFVGTGDFIDGYASGDGSNICFGVDPVSRNVGEACPGDTPDGNVSAMLGPIKDRTPQSGLVASFYPVIGNHDDNWGSGWYPDPCQGGICDLLAPNDPEDFLNHDHGDICTMDQGQSAHSSHFYYSFGYRNSLFIVLRQNNDYFGMLSCNGHPGYPDCGSYCSDESLRDDPQRNGYCYAVQQFDWLRAELQQAQGVYEHIFVFAHAPLLNSGTGHGPTSGAVHIRGLLEEYGVKFFFNGHNHAYERTYPVNGQDVDRNGVTYVTVGTAGGLSDGVNGDWFTAATYQNWTHYGDSGYHDKMTTYLKMTVTDDAIQGDVYSLGMDQVVDSFAWTSSFQEMAARWRESLPHGSAEDTNGNGVLDVADLVALINGDVVPGDDGPTLAGCPVLPADNWWNTPIDETPLHPNSAAYIAHVGPDTYLHPDFGTVWQGIGIGIPYNVVPNDQPQQFVTFRWPEESDPGPYPIPDEPIIEGGSDHHMLIMRQDACLLYEMFDVAQNQDGTWTAGSGAIWDMSQNQVRPQGWTSADAAGLPILPGLVRYDEVHELGEINHALRVTFSQIQRGYILPATHSDGQAGNDPNAPPMGLRLRLRADFDISGFDEPIQVILRALKKYGLFVADTGANLFLSGVHDMRWDDDQLRQLRQVKMSDFEAVYTGDVIPY</sequence>
<dbReference type="AlphaFoldDB" id="A0A8A4TPH3"/>
<dbReference type="RefSeq" id="WP_237381987.1">
    <property type="nucleotide sequence ID" value="NZ_CP071793.1"/>
</dbReference>
<gene>
    <name evidence="4" type="ORF">J3U87_05305</name>
</gene>
<evidence type="ECO:0000256" key="1">
    <source>
        <dbReference type="ARBA" id="ARBA00022729"/>
    </source>
</evidence>
<organism evidence="4 5">
    <name type="scientific">Sulfidibacter corallicola</name>
    <dbReference type="NCBI Taxonomy" id="2818388"/>
    <lineage>
        <taxon>Bacteria</taxon>
        <taxon>Pseudomonadati</taxon>
        <taxon>Acidobacteriota</taxon>
        <taxon>Holophagae</taxon>
        <taxon>Acanthopleuribacterales</taxon>
        <taxon>Acanthopleuribacteraceae</taxon>
        <taxon>Sulfidibacter</taxon>
    </lineage>
</organism>
<reference evidence="4" key="1">
    <citation type="submission" date="2021-03" db="EMBL/GenBank/DDBJ databases">
        <title>Acanthopleuribacteraceae sp. M133.</title>
        <authorList>
            <person name="Wang G."/>
        </authorList>
    </citation>
    <scope>NUCLEOTIDE SEQUENCE</scope>
    <source>
        <strain evidence="4">M133</strain>
    </source>
</reference>
<evidence type="ECO:0000313" key="5">
    <source>
        <dbReference type="Proteomes" id="UP000663929"/>
    </source>
</evidence>
<dbReference type="InterPro" id="IPR018247">
    <property type="entry name" value="EF_Hand_1_Ca_BS"/>
</dbReference>
<evidence type="ECO:0000313" key="4">
    <source>
        <dbReference type="EMBL" id="QTD51869.1"/>
    </source>
</evidence>
<feature type="chain" id="PRO_5035245671" evidence="2">
    <location>
        <begin position="20"/>
        <end position="724"/>
    </location>
</feature>
<dbReference type="EMBL" id="CP071793">
    <property type="protein sequence ID" value="QTD51869.1"/>
    <property type="molecule type" value="Genomic_DNA"/>
</dbReference>
<evidence type="ECO:0000256" key="2">
    <source>
        <dbReference type="SAM" id="SignalP"/>
    </source>
</evidence>
<protein>
    <submittedName>
        <fullName evidence="4">Metallophosphoesterase</fullName>
    </submittedName>
</protein>
<keyword evidence="1 2" id="KW-0732">Signal</keyword>